<organism evidence="1 2">
    <name type="scientific">Hominenteromicrobium mulieris</name>
    <dbReference type="NCBI Taxonomy" id="2885357"/>
    <lineage>
        <taxon>Bacteria</taxon>
        <taxon>Bacillati</taxon>
        <taxon>Bacillota</taxon>
        <taxon>Clostridia</taxon>
        <taxon>Eubacteriales</taxon>
        <taxon>Oscillospiraceae</taxon>
        <taxon>Hominenteromicrobium</taxon>
    </lineage>
</organism>
<dbReference type="AlphaFoldDB" id="A0AAE3AH50"/>
<dbReference type="RefSeq" id="WP_308449092.1">
    <property type="nucleotide sequence ID" value="NZ_JAJEQC010000005.1"/>
</dbReference>
<reference evidence="1" key="1">
    <citation type="submission" date="2021-10" db="EMBL/GenBank/DDBJ databases">
        <title>Anaerobic single-cell dispensing facilitates the cultivation of human gut bacteria.</title>
        <authorList>
            <person name="Afrizal A."/>
        </authorList>
    </citation>
    <scope>NUCLEOTIDE SEQUENCE</scope>
    <source>
        <strain evidence="1">CLA-AA-H250</strain>
    </source>
</reference>
<evidence type="ECO:0000313" key="1">
    <source>
        <dbReference type="EMBL" id="MCC2136695.1"/>
    </source>
</evidence>
<dbReference type="EMBL" id="JAJEQC010000005">
    <property type="protein sequence ID" value="MCC2136695.1"/>
    <property type="molecule type" value="Genomic_DNA"/>
</dbReference>
<keyword evidence="2" id="KW-1185">Reference proteome</keyword>
<evidence type="ECO:0000313" key="2">
    <source>
        <dbReference type="Proteomes" id="UP001199424"/>
    </source>
</evidence>
<dbReference type="Proteomes" id="UP001199424">
    <property type="component" value="Unassembled WGS sequence"/>
</dbReference>
<protein>
    <submittedName>
        <fullName evidence="1">Uncharacterized protein</fullName>
    </submittedName>
</protein>
<comment type="caution">
    <text evidence="1">The sequence shown here is derived from an EMBL/GenBank/DDBJ whole genome shotgun (WGS) entry which is preliminary data.</text>
</comment>
<gene>
    <name evidence="1" type="ORF">LKD31_06660</name>
</gene>
<sequence>MNHLLSCQTLSLKIKTQLARITESRKTHPAENFPEDDLEKLRKYLIAEIQK</sequence>
<name>A0AAE3AH50_9FIRM</name>
<proteinExistence type="predicted"/>
<accession>A0AAE3AH50</accession>